<protein>
    <submittedName>
        <fullName evidence="1">Uncharacterized protein</fullName>
    </submittedName>
</protein>
<dbReference type="OMA" id="CIVCARP"/>
<dbReference type="Gene3D" id="3.30.420.10">
    <property type="entry name" value="Ribonuclease H-like superfamily/Ribonuclease H"/>
    <property type="match status" value="1"/>
</dbReference>
<dbReference type="AlphaFoldDB" id="A0A8R1IE88"/>
<keyword evidence="2" id="KW-1185">Reference proteome</keyword>
<accession>A0A8R1IE88</accession>
<proteinExistence type="predicted"/>
<reference evidence="1" key="2">
    <citation type="submission" date="2022-06" db="UniProtKB">
        <authorList>
            <consortium name="EnsemblMetazoa"/>
        </authorList>
    </citation>
    <scope>IDENTIFICATION</scope>
    <source>
        <strain evidence="1">DF5081</strain>
    </source>
</reference>
<dbReference type="Proteomes" id="UP000005237">
    <property type="component" value="Unassembled WGS sequence"/>
</dbReference>
<dbReference type="EnsemblMetazoa" id="CJA31066.1">
    <property type="protein sequence ID" value="CJA31066.1"/>
    <property type="gene ID" value="WBGene00206913"/>
</dbReference>
<organism evidence="1 2">
    <name type="scientific">Caenorhabditis japonica</name>
    <dbReference type="NCBI Taxonomy" id="281687"/>
    <lineage>
        <taxon>Eukaryota</taxon>
        <taxon>Metazoa</taxon>
        <taxon>Ecdysozoa</taxon>
        <taxon>Nematoda</taxon>
        <taxon>Chromadorea</taxon>
        <taxon>Rhabditida</taxon>
        <taxon>Rhabditina</taxon>
        <taxon>Rhabditomorpha</taxon>
        <taxon>Rhabditoidea</taxon>
        <taxon>Rhabditidae</taxon>
        <taxon>Peloderinae</taxon>
        <taxon>Caenorhabditis</taxon>
    </lineage>
</organism>
<evidence type="ECO:0000313" key="2">
    <source>
        <dbReference type="Proteomes" id="UP000005237"/>
    </source>
</evidence>
<evidence type="ECO:0000313" key="1">
    <source>
        <dbReference type="EnsemblMetazoa" id="CJA31066.1"/>
    </source>
</evidence>
<dbReference type="GO" id="GO:0003676">
    <property type="term" value="F:nucleic acid binding"/>
    <property type="evidence" value="ECO:0007669"/>
    <property type="project" value="InterPro"/>
</dbReference>
<name>A0A8R1IE88_CAEJA</name>
<reference evidence="2" key="1">
    <citation type="submission" date="2010-08" db="EMBL/GenBank/DDBJ databases">
        <authorList>
            <consortium name="Caenorhabditis japonica Sequencing Consortium"/>
            <person name="Wilson R.K."/>
        </authorList>
    </citation>
    <scope>NUCLEOTIDE SEQUENCE [LARGE SCALE GENOMIC DNA]</scope>
    <source>
        <strain evidence="2">DF5081</strain>
    </source>
</reference>
<dbReference type="InterPro" id="IPR036397">
    <property type="entry name" value="RNaseH_sf"/>
</dbReference>
<sequence>MVQSQSARIHQEGGLACIVCARPHSSVDSLKKTLFEEWDKLPDEYLHATVEAYPRRLRDVMKAKGGRIE</sequence>